<feature type="compositionally biased region" description="Polar residues" evidence="6">
    <location>
        <begin position="794"/>
        <end position="805"/>
    </location>
</feature>
<dbReference type="PANTHER" id="PTHR15651:SF7">
    <property type="entry name" value="ARMADILLO REPEAT-CONTAINING PROTEIN 8"/>
    <property type="match status" value="1"/>
</dbReference>
<name>A0A9W4X9E3_9ASCO</name>
<feature type="compositionally biased region" description="Basic and acidic residues" evidence="6">
    <location>
        <begin position="776"/>
        <end position="793"/>
    </location>
</feature>
<keyword evidence="5" id="KW-0539">Nucleus</keyword>
<comment type="subcellular location">
    <subcellularLocation>
        <location evidence="2">Cytoplasm</location>
    </subcellularLocation>
    <subcellularLocation>
        <location evidence="1">Nucleus</location>
    </subcellularLocation>
</comment>
<evidence type="ECO:0000256" key="6">
    <source>
        <dbReference type="SAM" id="MobiDB-lite"/>
    </source>
</evidence>
<sequence length="898" mass="105232">MLIESIIESAYDTNVPKILFIGVAQIFNFLNEENYKLNLRFKSDIKAITLSKTIKIPNTYFIALFLFLKFDSKILNLSALNIILYFLNNGSQFDEAFKFEKFKHIFPRIIDLLGYSNDLPYILDSTSILTDICGNHQLLNEEIYKCNIDARLIKILNSKYKSNKLLKDLKHLKRESNRGKLLINFLDLGHFDELNGISNLLLLLSVFTNTLEQYRNRIIKNDFETNLSQLIFEIIDTYYFLLEQLKISFKLLNLNKVKKEDFNWLNSNVSILISILNSKLFTNCFYFIRSISRSVGTLRTFFVECNSLINFKNYQESENPSNQSQVSEVAYSSFITRNENQSISTNNTTSASTGGFIIDFLEIVANFENLDNYLKFFIQQEQHLIKTLKIQKTNQTIVIGLLANFILDFSSFRYKILGYENFLNNLSNIYEMNTTDDIELSEEDKFQKNTIQLKILQFIKNLLYNEATDYKLDIIECNFSMLYILRKASIGLIKIDLNNSSEISQLLIQQKIVSFEILKNFTAGSPNHNQLIIKEYEDPFYSIFQNELPNNWSSFLVENIMNVKLFLSDPDSDSDFFKDETLSQLLYNTDYVKLVTSINYIEDHKFTQIDTIKKSIFPTDELLTIWKRLLSFELKVDKIQSNHLNQIKISIVWIIINLTWNVNYQTESDAHDYSHYEVYQTVNSKQLNDNINLFEGFDDDINFNYDLDLNKQELNVFDRIKILDSFGFTKIIKKLINKYKSDYVVVKFNKFEIQNNHALYEKLQVAMKQIINGMKEPNRKEKKETAKEKDKESSSQTVDDSPTPRNSDDDDELRYQRSNRRDAIDSEDNDESYDDRDDQEDPDMDDEEGIDEDMDVDDDDDDEDDDEEIEGEEESNDNDNDGNDTNDSDDVPTEYWVM</sequence>
<dbReference type="EMBL" id="CANTUO010000001">
    <property type="protein sequence ID" value="CAI5757069.1"/>
    <property type="molecule type" value="Genomic_DNA"/>
</dbReference>
<dbReference type="GO" id="GO:0005737">
    <property type="term" value="C:cytoplasm"/>
    <property type="evidence" value="ECO:0007669"/>
    <property type="project" value="UniProtKB-SubCell"/>
</dbReference>
<dbReference type="GO" id="GO:0005634">
    <property type="term" value="C:nucleus"/>
    <property type="evidence" value="ECO:0007669"/>
    <property type="project" value="UniProtKB-SubCell"/>
</dbReference>
<evidence type="ECO:0000256" key="3">
    <source>
        <dbReference type="ARBA" id="ARBA00022490"/>
    </source>
</evidence>
<evidence type="ECO:0000256" key="4">
    <source>
        <dbReference type="ARBA" id="ARBA00022737"/>
    </source>
</evidence>
<dbReference type="GO" id="GO:0034657">
    <property type="term" value="C:GID complex"/>
    <property type="evidence" value="ECO:0007669"/>
    <property type="project" value="TreeGrafter"/>
</dbReference>
<dbReference type="PANTHER" id="PTHR15651">
    <property type="entry name" value="ARMADILLO REPEAT-CONTAINING PROTEIN 8"/>
    <property type="match status" value="1"/>
</dbReference>
<dbReference type="AlphaFoldDB" id="A0A9W4X9E3"/>
<evidence type="ECO:0000313" key="8">
    <source>
        <dbReference type="Proteomes" id="UP001152885"/>
    </source>
</evidence>
<comment type="caution">
    <text evidence="7">The sequence shown here is derived from an EMBL/GenBank/DDBJ whole genome shotgun (WGS) entry which is preliminary data.</text>
</comment>
<dbReference type="GO" id="GO:0043161">
    <property type="term" value="P:proteasome-mediated ubiquitin-dependent protein catabolic process"/>
    <property type="evidence" value="ECO:0007669"/>
    <property type="project" value="TreeGrafter"/>
</dbReference>
<evidence type="ECO:0000256" key="5">
    <source>
        <dbReference type="ARBA" id="ARBA00023242"/>
    </source>
</evidence>
<dbReference type="Proteomes" id="UP001152885">
    <property type="component" value="Unassembled WGS sequence"/>
</dbReference>
<gene>
    <name evidence="7" type="ORF">CANVERA_P1586</name>
</gene>
<dbReference type="OrthoDB" id="5559898at2759"/>
<feature type="region of interest" description="Disordered" evidence="6">
    <location>
        <begin position="774"/>
        <end position="898"/>
    </location>
</feature>
<feature type="compositionally biased region" description="Basic and acidic residues" evidence="6">
    <location>
        <begin position="813"/>
        <end position="824"/>
    </location>
</feature>
<accession>A0A9W4X9E3</accession>
<reference evidence="7" key="1">
    <citation type="submission" date="2022-12" db="EMBL/GenBank/DDBJ databases">
        <authorList>
            <person name="Brejova B."/>
        </authorList>
    </citation>
    <scope>NUCLEOTIDE SEQUENCE</scope>
</reference>
<keyword evidence="3" id="KW-0963">Cytoplasm</keyword>
<evidence type="ECO:0000256" key="1">
    <source>
        <dbReference type="ARBA" id="ARBA00004123"/>
    </source>
</evidence>
<keyword evidence="8" id="KW-1185">Reference proteome</keyword>
<dbReference type="InterPro" id="IPR038739">
    <property type="entry name" value="ARMC8/Vid28"/>
</dbReference>
<keyword evidence="4" id="KW-0677">Repeat</keyword>
<feature type="compositionally biased region" description="Acidic residues" evidence="6">
    <location>
        <begin position="825"/>
        <end position="892"/>
    </location>
</feature>
<proteinExistence type="predicted"/>
<organism evidence="7 8">
    <name type="scientific">Candida verbasci</name>
    <dbReference type="NCBI Taxonomy" id="1227364"/>
    <lineage>
        <taxon>Eukaryota</taxon>
        <taxon>Fungi</taxon>
        <taxon>Dikarya</taxon>
        <taxon>Ascomycota</taxon>
        <taxon>Saccharomycotina</taxon>
        <taxon>Pichiomycetes</taxon>
        <taxon>Debaryomycetaceae</taxon>
        <taxon>Candida/Lodderomyces clade</taxon>
        <taxon>Candida</taxon>
    </lineage>
</organism>
<protein>
    <submittedName>
        <fullName evidence="7">Uncharacterized protein</fullName>
    </submittedName>
</protein>
<evidence type="ECO:0000256" key="2">
    <source>
        <dbReference type="ARBA" id="ARBA00004496"/>
    </source>
</evidence>
<evidence type="ECO:0000313" key="7">
    <source>
        <dbReference type="EMBL" id="CAI5757069.1"/>
    </source>
</evidence>